<sequence>MLNPDDESHMWCLHYVFIPIINRHLKNWRAAYVQHSLRTEHNKTPMQLWISGLSEAWDSFHAEDLYLQGDFTNYGIDWEGPIPEMTPDVVEVPVTNCPLSEVQANMLPTVTNLSYPEAVQVFNDIVNLLPNN</sequence>
<dbReference type="AlphaFoldDB" id="A0A6S7JKT3"/>
<proteinExistence type="predicted"/>
<evidence type="ECO:0000313" key="2">
    <source>
        <dbReference type="EMBL" id="CAB4031837.1"/>
    </source>
</evidence>
<name>A0A6S7JKT3_PARCT</name>
<feature type="domain" description="Integrase core" evidence="1">
    <location>
        <begin position="2"/>
        <end position="54"/>
    </location>
</feature>
<dbReference type="Proteomes" id="UP001152795">
    <property type="component" value="Unassembled WGS sequence"/>
</dbReference>
<accession>A0A6S7JKT3</accession>
<reference evidence="2" key="1">
    <citation type="submission" date="2020-04" db="EMBL/GenBank/DDBJ databases">
        <authorList>
            <person name="Alioto T."/>
            <person name="Alioto T."/>
            <person name="Gomez Garrido J."/>
        </authorList>
    </citation>
    <scope>NUCLEOTIDE SEQUENCE</scope>
    <source>
        <strain evidence="2">A484AB</strain>
    </source>
</reference>
<gene>
    <name evidence="2" type="ORF">PACLA_8A033928</name>
</gene>
<dbReference type="OrthoDB" id="2686689at2759"/>
<evidence type="ECO:0000313" key="3">
    <source>
        <dbReference type="Proteomes" id="UP001152795"/>
    </source>
</evidence>
<comment type="caution">
    <text evidence="2">The sequence shown here is derived from an EMBL/GenBank/DDBJ whole genome shotgun (WGS) entry which is preliminary data.</text>
</comment>
<dbReference type="EMBL" id="CACRXK020017931">
    <property type="protein sequence ID" value="CAB4031837.1"/>
    <property type="molecule type" value="Genomic_DNA"/>
</dbReference>
<evidence type="ECO:0000259" key="1">
    <source>
        <dbReference type="Pfam" id="PF24764"/>
    </source>
</evidence>
<protein>
    <recommendedName>
        <fullName evidence="1">Integrase core domain-containing protein</fullName>
    </recommendedName>
</protein>
<organism evidence="2 3">
    <name type="scientific">Paramuricea clavata</name>
    <name type="common">Red gorgonian</name>
    <name type="synonym">Violescent sea-whip</name>
    <dbReference type="NCBI Taxonomy" id="317549"/>
    <lineage>
        <taxon>Eukaryota</taxon>
        <taxon>Metazoa</taxon>
        <taxon>Cnidaria</taxon>
        <taxon>Anthozoa</taxon>
        <taxon>Octocorallia</taxon>
        <taxon>Malacalcyonacea</taxon>
        <taxon>Plexauridae</taxon>
        <taxon>Paramuricea</taxon>
    </lineage>
</organism>
<dbReference type="InterPro" id="IPR058913">
    <property type="entry name" value="Integrase_dom_put"/>
</dbReference>
<keyword evidence="3" id="KW-1185">Reference proteome</keyword>
<dbReference type="Pfam" id="PF24764">
    <property type="entry name" value="rva_4"/>
    <property type="match status" value="1"/>
</dbReference>